<dbReference type="EMBL" id="CP013650">
    <property type="protein sequence ID" value="ALS99703.1"/>
    <property type="molecule type" value="Genomic_DNA"/>
</dbReference>
<evidence type="ECO:0000259" key="1">
    <source>
        <dbReference type="Pfam" id="PF12633"/>
    </source>
</evidence>
<evidence type="ECO:0000313" key="3">
    <source>
        <dbReference type="Proteomes" id="UP000068447"/>
    </source>
</evidence>
<keyword evidence="3" id="KW-1185">Reference proteome</keyword>
<feature type="domain" description="Adenylate cyclase class-I N-terminal" evidence="1">
    <location>
        <begin position="18"/>
        <end position="213"/>
    </location>
</feature>
<dbReference type="AlphaFoldDB" id="A0A0U2ZL19"/>
<organism evidence="2 3">
    <name type="scientific">Lacimicrobium alkaliphilum</name>
    <dbReference type="NCBI Taxonomy" id="1526571"/>
    <lineage>
        <taxon>Bacteria</taxon>
        <taxon>Pseudomonadati</taxon>
        <taxon>Pseudomonadota</taxon>
        <taxon>Gammaproteobacteria</taxon>
        <taxon>Alteromonadales</taxon>
        <taxon>Alteromonadaceae</taxon>
        <taxon>Lacimicrobium</taxon>
    </lineage>
</organism>
<evidence type="ECO:0000313" key="2">
    <source>
        <dbReference type="EMBL" id="ALS99703.1"/>
    </source>
</evidence>
<dbReference type="GO" id="GO:0006171">
    <property type="term" value="P:cAMP biosynthetic process"/>
    <property type="evidence" value="ECO:0007669"/>
    <property type="project" value="InterPro"/>
</dbReference>
<sequence>MTAQKIKIQQNLAIRLLRVLRYNKARNERALELMPADKRPLFHVIPFLLHINHPDFPGYIEQGDVPFGLNHYSLRKQVSEALAEVFGEAKASPEKIRAVWPQSRCIESLVLMGSIGTIAQSSGSDFDYWVCVKAKTFAEQQRALLQQKLEKIEQWAEEQGLEVHFFLSDIEKVRHNDFGEADGESSGSAQAVFLKAEFYTTNVVVAGKLPFWWLMPDKVTDGQYQELMESLQPGQPPDPRLFMDLGNLQKMDPGELFGAAIWQISKAMDSPFKSVLKMAKLEVFLENINNKQPLCNLLKKKVHSGVRAPGELEHVDPYGLMFDELVEHYQSADEPQIVELLQTCLYIKCGCELSRKVPASQDNFKRRIMAGYVQQWGWSQDKVARLDNIKHWSFREFSLLSRQIHGFLILCYRRISSAISLAQQSVSDKDMTVIGRKLDTYYSKKPNKIEYLRSAFDDELYRAVVTIKARPLANREREWSLYSGNQINCDTQALETVLLKSGDNPVDLVVWGVWNRILDNKTRIYLDYHTEPVTEEDLSLLVSHCQQVFPSVRVSALSREALLAPARLMKVMAVVNFDSRRPKSEVKSVRIVSLNSWGELYVESGFEALSTLQPEFARISPVPSLFVMLPVDCYKERLLDHFLRRSGVGTAKLL</sequence>
<proteinExistence type="predicted"/>
<dbReference type="InterPro" id="IPR024685">
    <property type="entry name" value="Adenylate_cyclase_1_N"/>
</dbReference>
<dbReference type="Proteomes" id="UP000068447">
    <property type="component" value="Chromosome"/>
</dbReference>
<dbReference type="KEGG" id="lal:AT746_16475"/>
<dbReference type="PANTHER" id="PTHR38760:SF1">
    <property type="entry name" value="ADENYLATE CYCLASE"/>
    <property type="match status" value="1"/>
</dbReference>
<protein>
    <submittedName>
        <fullName evidence="2">Adenylate cyclase</fullName>
    </submittedName>
</protein>
<dbReference type="GO" id="GO:0004016">
    <property type="term" value="F:adenylate cyclase activity"/>
    <property type="evidence" value="ECO:0007669"/>
    <property type="project" value="InterPro"/>
</dbReference>
<dbReference type="PANTHER" id="PTHR38760">
    <property type="entry name" value="ADENYLATE CYCLASE"/>
    <property type="match status" value="1"/>
</dbReference>
<dbReference type="InterPro" id="IPR000274">
    <property type="entry name" value="Adenylate_cyclase_1"/>
</dbReference>
<name>A0A0U2ZL19_9ALTE</name>
<dbReference type="STRING" id="1526571.AT746_16475"/>
<dbReference type="Pfam" id="PF01295">
    <property type="entry name" value="Adenylate_cycl"/>
    <property type="match status" value="1"/>
</dbReference>
<dbReference type="RefSeq" id="WP_062482571.1">
    <property type="nucleotide sequence ID" value="NZ_CP013650.1"/>
</dbReference>
<dbReference type="Pfam" id="PF12633">
    <property type="entry name" value="Adenyl_cycl_N"/>
    <property type="match status" value="1"/>
</dbReference>
<reference evidence="2 3" key="1">
    <citation type="submission" date="2015-12" db="EMBL/GenBank/DDBJ databases">
        <title>Complete genome of Lacimicrobium alkaliphilum KCTC 32984.</title>
        <authorList>
            <person name="Kim S.-G."/>
            <person name="Lee Y.-J."/>
        </authorList>
    </citation>
    <scope>NUCLEOTIDE SEQUENCE [LARGE SCALE GENOMIC DNA]</scope>
    <source>
        <strain evidence="2 3">YelD216</strain>
    </source>
</reference>
<accession>A0A0U2ZL19</accession>
<dbReference type="OrthoDB" id="5571448at2"/>
<gene>
    <name evidence="2" type="ORF">AT746_16475</name>
</gene>